<gene>
    <name evidence="1" type="ORF">MtrunA17_Chr4g0007881</name>
</gene>
<evidence type="ECO:0000313" key="1">
    <source>
        <dbReference type="EMBL" id="RHN58948.1"/>
    </source>
</evidence>
<dbReference type="Proteomes" id="UP000265566">
    <property type="component" value="Chromosome 4"/>
</dbReference>
<dbReference type="AlphaFoldDB" id="A0A396I2G3"/>
<name>A0A396I2G3_MEDTR</name>
<organism evidence="1">
    <name type="scientific">Medicago truncatula</name>
    <name type="common">Barrel medic</name>
    <name type="synonym">Medicago tribuloides</name>
    <dbReference type="NCBI Taxonomy" id="3880"/>
    <lineage>
        <taxon>Eukaryota</taxon>
        <taxon>Viridiplantae</taxon>
        <taxon>Streptophyta</taxon>
        <taxon>Embryophyta</taxon>
        <taxon>Tracheophyta</taxon>
        <taxon>Spermatophyta</taxon>
        <taxon>Magnoliopsida</taxon>
        <taxon>eudicotyledons</taxon>
        <taxon>Gunneridae</taxon>
        <taxon>Pentapetalae</taxon>
        <taxon>rosids</taxon>
        <taxon>fabids</taxon>
        <taxon>Fabales</taxon>
        <taxon>Fabaceae</taxon>
        <taxon>Papilionoideae</taxon>
        <taxon>50 kb inversion clade</taxon>
        <taxon>NPAAA clade</taxon>
        <taxon>Hologalegina</taxon>
        <taxon>IRL clade</taxon>
        <taxon>Trifolieae</taxon>
        <taxon>Medicago</taxon>
    </lineage>
</organism>
<comment type="caution">
    <text evidence="1">The sequence shown here is derived from an EMBL/GenBank/DDBJ whole genome shotgun (WGS) entry which is preliminary data.</text>
</comment>
<accession>A0A396I2G3</accession>
<sequence length="43" mass="4947">MNACMHGYAKWIEYMVRVSSTTLESMVTTPFGKDYGGFNPRRI</sequence>
<proteinExistence type="predicted"/>
<protein>
    <submittedName>
        <fullName evidence="1">Uncharacterized protein</fullName>
    </submittedName>
</protein>
<dbReference type="Gramene" id="rna20909">
    <property type="protein sequence ID" value="RHN58948.1"/>
    <property type="gene ID" value="gene20909"/>
</dbReference>
<reference evidence="1" key="1">
    <citation type="journal article" date="2018" name="Nat. Plants">
        <title>Whole-genome landscape of Medicago truncatula symbiotic genes.</title>
        <authorList>
            <person name="Pecrix Y."/>
            <person name="Gamas P."/>
            <person name="Carrere S."/>
        </authorList>
    </citation>
    <scope>NUCLEOTIDE SEQUENCE</scope>
    <source>
        <tissue evidence="1">Leaves</tissue>
    </source>
</reference>
<dbReference type="EMBL" id="PSQE01000004">
    <property type="protein sequence ID" value="RHN58948.1"/>
    <property type="molecule type" value="Genomic_DNA"/>
</dbReference>